<dbReference type="EMBL" id="JAPQKH010000007">
    <property type="protein sequence ID" value="KAJ5087669.1"/>
    <property type="molecule type" value="Genomic_DNA"/>
</dbReference>
<evidence type="ECO:0000256" key="1">
    <source>
        <dbReference type="SAM" id="Phobius"/>
    </source>
</evidence>
<gene>
    <name evidence="3" type="ORF">N7456_011285</name>
</gene>
<evidence type="ECO:0000313" key="3">
    <source>
        <dbReference type="EMBL" id="KAJ5087669.1"/>
    </source>
</evidence>
<feature type="domain" description="Luciferase" evidence="2">
    <location>
        <begin position="194"/>
        <end position="274"/>
    </location>
</feature>
<organism evidence="3 4">
    <name type="scientific">Penicillium angulare</name>
    <dbReference type="NCBI Taxonomy" id="116970"/>
    <lineage>
        <taxon>Eukaryota</taxon>
        <taxon>Fungi</taxon>
        <taxon>Dikarya</taxon>
        <taxon>Ascomycota</taxon>
        <taxon>Pezizomycotina</taxon>
        <taxon>Eurotiomycetes</taxon>
        <taxon>Eurotiomycetidae</taxon>
        <taxon>Eurotiales</taxon>
        <taxon>Aspergillaceae</taxon>
        <taxon>Penicillium</taxon>
    </lineage>
</organism>
<dbReference type="AlphaFoldDB" id="A0A9W9ETL8"/>
<dbReference type="InterPro" id="IPR040841">
    <property type="entry name" value="Luciferase_dom"/>
</dbReference>
<reference evidence="3" key="2">
    <citation type="journal article" date="2023" name="IMA Fungus">
        <title>Comparative genomic study of the Penicillium genus elucidates a diverse pangenome and 15 lateral gene transfer events.</title>
        <authorList>
            <person name="Petersen C."/>
            <person name="Sorensen T."/>
            <person name="Nielsen M.R."/>
            <person name="Sondergaard T.E."/>
            <person name="Sorensen J.L."/>
            <person name="Fitzpatrick D.A."/>
            <person name="Frisvad J.C."/>
            <person name="Nielsen K.L."/>
        </authorList>
    </citation>
    <scope>NUCLEOTIDE SEQUENCE</scope>
    <source>
        <strain evidence="3">IBT 30069</strain>
    </source>
</reference>
<keyword evidence="1" id="KW-1133">Transmembrane helix</keyword>
<feature type="transmembrane region" description="Helical" evidence="1">
    <location>
        <begin position="27"/>
        <end position="47"/>
    </location>
</feature>
<keyword evidence="1" id="KW-0812">Transmembrane</keyword>
<protein>
    <recommendedName>
        <fullName evidence="2">Luciferase domain-containing protein</fullName>
    </recommendedName>
</protein>
<keyword evidence="1" id="KW-0472">Membrane</keyword>
<proteinExistence type="predicted"/>
<dbReference type="InterPro" id="IPR048273">
    <property type="entry name" value="Luciferase"/>
</dbReference>
<name>A0A9W9ETL8_9EURO</name>
<keyword evidence="4" id="KW-1185">Reference proteome</keyword>
<reference evidence="3" key="1">
    <citation type="submission" date="2022-11" db="EMBL/GenBank/DDBJ databases">
        <authorList>
            <person name="Petersen C."/>
        </authorList>
    </citation>
    <scope>NUCLEOTIDE SEQUENCE</scope>
    <source>
        <strain evidence="3">IBT 30069</strain>
    </source>
</reference>
<dbReference type="Proteomes" id="UP001149165">
    <property type="component" value="Unassembled WGS sequence"/>
</dbReference>
<comment type="caution">
    <text evidence="3">The sequence shown here is derived from an EMBL/GenBank/DDBJ whole genome shotgun (WGS) entry which is preliminary data.</text>
</comment>
<sequence>MSSYINQATNYLRSIPIHLPRTHNQRLTLAFGTLAAFGTSLILPALYRDYNLFISYGPGGVPSNLLGWMIVRAVFQPLRGEMLSTDIYIQRADALEGHGVGSEGFLTLLPEQARSVVDRPYVGPHVVPQRQLSQLPKDEIKEASLSIKLDARFRAFGRRNDHLIRFDRSLQEAHADAFFLANRLPPTELAKATRGELAHLHSGGEYSAHFALSPADCKKVIEAGWGQRHGFSGTSAMTWLTIGTRPDIPAEYLLIYAPRNDAEIDTFMQLLEASIKYTTGREDVR</sequence>
<dbReference type="PANTHER" id="PTHR38695:SF1">
    <property type="entry name" value="AMINO ACID PERMEASE_ SLC12A DOMAIN-CONTAINING PROTEIN"/>
    <property type="match status" value="1"/>
</dbReference>
<dbReference type="PANTHER" id="PTHR38695">
    <property type="entry name" value="AMINO ACID PERMEASE_ SLC12A DOMAIN-CONTAINING PROTEIN"/>
    <property type="match status" value="1"/>
</dbReference>
<dbReference type="Pfam" id="PF17648">
    <property type="entry name" value="Luciferase"/>
    <property type="match status" value="1"/>
</dbReference>
<evidence type="ECO:0000313" key="4">
    <source>
        <dbReference type="Proteomes" id="UP001149165"/>
    </source>
</evidence>
<evidence type="ECO:0000259" key="2">
    <source>
        <dbReference type="Pfam" id="PF17648"/>
    </source>
</evidence>
<dbReference type="OrthoDB" id="5358398at2759"/>
<accession>A0A9W9ETL8</accession>